<organism evidence="5 6">
    <name type="scientific">Candidatus Roizmanbacteria bacterium CG22_combo_CG10-13_8_21_14_all_38_20</name>
    <dbReference type="NCBI Taxonomy" id="1974862"/>
    <lineage>
        <taxon>Bacteria</taxon>
        <taxon>Candidatus Roizmaniibacteriota</taxon>
    </lineage>
</organism>
<sequence>MRARDIIKKAVITEKTLQDASKANVYTFLVDTQANKNQIKVAIEEQFEVTVIDIKTITIQGKTKRKGQMRRNTVKTSPRKKALLKLKEGDKIELFEIGG</sequence>
<dbReference type="GO" id="GO:0003735">
    <property type="term" value="F:structural constituent of ribosome"/>
    <property type="evidence" value="ECO:0007669"/>
    <property type="project" value="InterPro"/>
</dbReference>
<evidence type="ECO:0000313" key="6">
    <source>
        <dbReference type="Proteomes" id="UP000231246"/>
    </source>
</evidence>
<dbReference type="GO" id="GO:1990904">
    <property type="term" value="C:ribonucleoprotein complex"/>
    <property type="evidence" value="ECO:0007669"/>
    <property type="project" value="UniProtKB-KW"/>
</dbReference>
<reference evidence="5 6" key="1">
    <citation type="submission" date="2017-09" db="EMBL/GenBank/DDBJ databases">
        <title>Depth-based differentiation of microbial function through sediment-hosted aquifers and enrichment of novel symbionts in the deep terrestrial subsurface.</title>
        <authorList>
            <person name="Probst A.J."/>
            <person name="Ladd B."/>
            <person name="Jarett J.K."/>
            <person name="Geller-Mcgrath D.E."/>
            <person name="Sieber C.M."/>
            <person name="Emerson J.B."/>
            <person name="Anantharaman K."/>
            <person name="Thomas B.C."/>
            <person name="Malmstrom R."/>
            <person name="Stieglmeier M."/>
            <person name="Klingl A."/>
            <person name="Woyke T."/>
            <person name="Ryan C.M."/>
            <person name="Banfield J.F."/>
        </authorList>
    </citation>
    <scope>NUCLEOTIDE SEQUENCE [LARGE SCALE GENOMIC DNA]</scope>
    <source>
        <strain evidence="5">CG22_combo_CG10-13_8_21_14_all_38_20</strain>
    </source>
</reference>
<dbReference type="InterPro" id="IPR013025">
    <property type="entry name" value="Ribosomal_uL23-like"/>
</dbReference>
<keyword evidence="4" id="KW-0699">rRNA-binding</keyword>
<dbReference type="Pfam" id="PF00276">
    <property type="entry name" value="Ribosomal_L23"/>
    <property type="match status" value="1"/>
</dbReference>
<evidence type="ECO:0000256" key="2">
    <source>
        <dbReference type="ARBA" id="ARBA00022980"/>
    </source>
</evidence>
<dbReference type="Gene3D" id="3.30.70.330">
    <property type="match status" value="1"/>
</dbReference>
<comment type="subunit">
    <text evidence="4">Part of the 50S ribosomal subunit. Contacts protein L29, and trigger factor when it is bound to the ribosome.</text>
</comment>
<dbReference type="GO" id="GO:0005840">
    <property type="term" value="C:ribosome"/>
    <property type="evidence" value="ECO:0007669"/>
    <property type="project" value="UniProtKB-KW"/>
</dbReference>
<accession>A0A2H0BWU8</accession>
<dbReference type="InterPro" id="IPR012677">
    <property type="entry name" value="Nucleotide-bd_a/b_plait_sf"/>
</dbReference>
<dbReference type="SUPFAM" id="SSF54189">
    <property type="entry name" value="Ribosomal proteins S24e, L23 and L15e"/>
    <property type="match status" value="1"/>
</dbReference>
<dbReference type="Proteomes" id="UP000231246">
    <property type="component" value="Unassembled WGS sequence"/>
</dbReference>
<comment type="similarity">
    <text evidence="1 4">Belongs to the universal ribosomal protein uL23 family.</text>
</comment>
<dbReference type="AlphaFoldDB" id="A0A2H0BWU8"/>
<protein>
    <recommendedName>
        <fullName evidence="4">Large ribosomal subunit protein uL23</fullName>
    </recommendedName>
</protein>
<evidence type="ECO:0000313" key="5">
    <source>
        <dbReference type="EMBL" id="PIP62156.1"/>
    </source>
</evidence>
<comment type="function">
    <text evidence="4">One of the early assembly proteins it binds 23S rRNA. One of the proteins that surrounds the polypeptide exit tunnel on the outside of the ribosome. Forms the main docking site for trigger factor binding to the ribosome.</text>
</comment>
<evidence type="ECO:0000256" key="4">
    <source>
        <dbReference type="HAMAP-Rule" id="MF_01369"/>
    </source>
</evidence>
<dbReference type="EMBL" id="PCTA01000003">
    <property type="protein sequence ID" value="PIP62156.1"/>
    <property type="molecule type" value="Genomic_DNA"/>
</dbReference>
<keyword evidence="2 4" id="KW-0689">Ribosomal protein</keyword>
<dbReference type="GO" id="GO:0019843">
    <property type="term" value="F:rRNA binding"/>
    <property type="evidence" value="ECO:0007669"/>
    <property type="project" value="UniProtKB-UniRule"/>
</dbReference>
<keyword evidence="4" id="KW-0694">RNA-binding</keyword>
<proteinExistence type="inferred from homology"/>
<keyword evidence="3 4" id="KW-0687">Ribonucleoprotein</keyword>
<name>A0A2H0BWU8_9BACT</name>
<gene>
    <name evidence="4" type="primary">rplW</name>
    <name evidence="5" type="ORF">COW99_00525</name>
</gene>
<dbReference type="InterPro" id="IPR012678">
    <property type="entry name" value="Ribosomal_uL23/eL15/eS24_sf"/>
</dbReference>
<dbReference type="GO" id="GO:0006412">
    <property type="term" value="P:translation"/>
    <property type="evidence" value="ECO:0007669"/>
    <property type="project" value="UniProtKB-UniRule"/>
</dbReference>
<evidence type="ECO:0000256" key="1">
    <source>
        <dbReference type="ARBA" id="ARBA00006700"/>
    </source>
</evidence>
<dbReference type="PANTHER" id="PTHR11620">
    <property type="entry name" value="60S RIBOSOMAL PROTEIN L23A"/>
    <property type="match status" value="1"/>
</dbReference>
<comment type="caution">
    <text evidence="5">The sequence shown here is derived from an EMBL/GenBank/DDBJ whole genome shotgun (WGS) entry which is preliminary data.</text>
</comment>
<evidence type="ECO:0000256" key="3">
    <source>
        <dbReference type="ARBA" id="ARBA00023274"/>
    </source>
</evidence>
<dbReference type="NCBIfam" id="NF004363">
    <property type="entry name" value="PRK05738.2-4"/>
    <property type="match status" value="1"/>
</dbReference>
<dbReference type="HAMAP" id="MF_01369_B">
    <property type="entry name" value="Ribosomal_uL23_B"/>
    <property type="match status" value="1"/>
</dbReference>